<dbReference type="AlphaFoldDB" id="A0A6A0ADR7"/>
<sequence length="173" mass="19553">MAPDRLCHYQRHQHHNMAFADVQHSQVSVCTIRYSAAAGHSTKEAWPSVQCHAMSLHSLVWPTLPILATMPLHMGTNPLHGANLTLTNYLLLALAMFQFPFMLWMCNVQLPHATVASMAAAIPAGQHSSQIVAEVNRIRWDWFTLLKTVCRHTAWPRASVMYKIGYILKSREP</sequence>
<evidence type="ECO:0000313" key="2">
    <source>
        <dbReference type="Proteomes" id="UP000485058"/>
    </source>
</evidence>
<protein>
    <submittedName>
        <fullName evidence="1">Uncharacterized protein</fullName>
    </submittedName>
</protein>
<name>A0A6A0ADR7_HAELA</name>
<accession>A0A6A0ADR7</accession>
<proteinExistence type="predicted"/>
<reference evidence="1 2" key="1">
    <citation type="submission" date="2020-02" db="EMBL/GenBank/DDBJ databases">
        <title>Draft genome sequence of Haematococcus lacustris strain NIES-144.</title>
        <authorList>
            <person name="Morimoto D."/>
            <person name="Nakagawa S."/>
            <person name="Yoshida T."/>
            <person name="Sawayama S."/>
        </authorList>
    </citation>
    <scope>NUCLEOTIDE SEQUENCE [LARGE SCALE GENOMIC DNA]</scope>
    <source>
        <strain evidence="1 2">NIES-144</strain>
    </source>
</reference>
<keyword evidence="2" id="KW-1185">Reference proteome</keyword>
<organism evidence="1 2">
    <name type="scientific">Haematococcus lacustris</name>
    <name type="common">Green alga</name>
    <name type="synonym">Haematococcus pluvialis</name>
    <dbReference type="NCBI Taxonomy" id="44745"/>
    <lineage>
        <taxon>Eukaryota</taxon>
        <taxon>Viridiplantae</taxon>
        <taxon>Chlorophyta</taxon>
        <taxon>core chlorophytes</taxon>
        <taxon>Chlorophyceae</taxon>
        <taxon>CS clade</taxon>
        <taxon>Chlamydomonadales</taxon>
        <taxon>Haematococcaceae</taxon>
        <taxon>Haematococcus</taxon>
    </lineage>
</organism>
<comment type="caution">
    <text evidence="1">The sequence shown here is derived from an EMBL/GenBank/DDBJ whole genome shotgun (WGS) entry which is preliminary data.</text>
</comment>
<dbReference type="Proteomes" id="UP000485058">
    <property type="component" value="Unassembled WGS sequence"/>
</dbReference>
<dbReference type="EMBL" id="BLLF01005086">
    <property type="protein sequence ID" value="GFH30712.1"/>
    <property type="molecule type" value="Genomic_DNA"/>
</dbReference>
<evidence type="ECO:0000313" key="1">
    <source>
        <dbReference type="EMBL" id="GFH30712.1"/>
    </source>
</evidence>
<gene>
    <name evidence="1" type="ORF">HaLaN_29611</name>
</gene>